<dbReference type="InterPro" id="IPR028994">
    <property type="entry name" value="Integrin_alpha_N"/>
</dbReference>
<dbReference type="EMBL" id="CP001560">
    <property type="protein sequence ID" value="AFJ46280.1"/>
    <property type="molecule type" value="Genomic_DNA"/>
</dbReference>
<dbReference type="Proteomes" id="UP000001955">
    <property type="component" value="Chromosome"/>
</dbReference>
<gene>
    <name evidence="2" type="ordered locus">EBL_c11760</name>
</gene>
<name>I2B6X6_SHIBC</name>
<keyword evidence="1" id="KW-0732">Signal</keyword>
<accession>I2B6X6</accession>
<dbReference type="STRING" id="630626.EBL_c11760"/>
<reference evidence="2 3" key="1">
    <citation type="journal article" date="2012" name="J. Bacteriol.">
        <title>Complete genome sequence of the B12-producing Shimwellia blattae strain DSM 4481, isolated from a cockroach.</title>
        <authorList>
            <person name="Brzuszkiewicz E."/>
            <person name="Waschkowitz T."/>
            <person name="Wiezer A."/>
            <person name="Daniel R."/>
        </authorList>
    </citation>
    <scope>NUCLEOTIDE SEQUENCE [LARGE SCALE GENOMIC DNA]</scope>
    <source>
        <strain evidence="3">ATCC 29907 / DSM 4481 / JCM 1650 / NBRC 105725 / CDC 9005-74</strain>
    </source>
</reference>
<evidence type="ECO:0000313" key="3">
    <source>
        <dbReference type="Proteomes" id="UP000001955"/>
    </source>
</evidence>
<dbReference type="NCBIfam" id="NF047539">
    <property type="entry name" value="XAC2610_fam"/>
    <property type="match status" value="1"/>
</dbReference>
<dbReference type="HOGENOM" id="CLU_1198031_0_0_6"/>
<feature type="chain" id="PRO_5003655976" description="VCBS repeat-containing protein" evidence="1">
    <location>
        <begin position="19"/>
        <end position="273"/>
    </location>
</feature>
<dbReference type="SUPFAM" id="SSF69318">
    <property type="entry name" value="Integrin alpha N-terminal domain"/>
    <property type="match status" value="1"/>
</dbReference>
<evidence type="ECO:0008006" key="4">
    <source>
        <dbReference type="Google" id="ProtNLM"/>
    </source>
</evidence>
<dbReference type="AlphaFoldDB" id="I2B6X6"/>
<feature type="signal peptide" evidence="1">
    <location>
        <begin position="1"/>
        <end position="18"/>
    </location>
</feature>
<proteinExistence type="predicted"/>
<dbReference type="KEGG" id="ebt:EBL_c11760"/>
<organism evidence="2 3">
    <name type="scientific">Shimwellia blattae (strain ATCC 29907 / DSM 4481 / JCM 1650 / NBRC 105725 / CDC 9005-74)</name>
    <name type="common">Escherichia blattae</name>
    <dbReference type="NCBI Taxonomy" id="630626"/>
    <lineage>
        <taxon>Bacteria</taxon>
        <taxon>Pseudomonadati</taxon>
        <taxon>Pseudomonadota</taxon>
        <taxon>Gammaproteobacteria</taxon>
        <taxon>Enterobacterales</taxon>
        <taxon>Enterobacteriaceae</taxon>
        <taxon>Shimwellia</taxon>
    </lineage>
</organism>
<protein>
    <recommendedName>
        <fullName evidence="4">VCBS repeat-containing protein</fullName>
    </recommendedName>
</protein>
<evidence type="ECO:0000256" key="1">
    <source>
        <dbReference type="SAM" id="SignalP"/>
    </source>
</evidence>
<evidence type="ECO:0000313" key="2">
    <source>
        <dbReference type="EMBL" id="AFJ46280.1"/>
    </source>
</evidence>
<keyword evidence="3" id="KW-1185">Reference proteome</keyword>
<sequence>MGKILLLSFCVFPFFCNASEEVNAEYTITSLYSGTIGKSNITMSLTVSDGVIFGVYIYKKFKRNIFLNGAFSTDSVVLNENVGGSTAVMTLKPTMDGYQGQWCEKKCLPVTLLKHDTFKDGQLDNVKISDSEHGDYELKITFEGNFENILLLDSIDTPTVDFIDINGDGFYDVIVRTDHRPNNGSQSVYISTDQGFVEQKELSGVNGTLTYKPLTKNIVFESKDDCCEKYNKVVYSFNKGKLIKINDMYFDYTSEKGYSENGNEVSKAIFESY</sequence>
<dbReference type="InterPro" id="IPR058087">
    <property type="entry name" value="XAC2610_dom"/>
</dbReference>